<sequence>MVFETQLKLLLSAQNILIYVTTIEEERLEYNLHLIIQKGFKKFMYCWDFVNGYYNNPNYLSKAVRNPLQAIEFIEKLNFPTSTIFFLKDFHVFMNDISIIRKIKNISRDLKKTNSSIIISASEVQIPSLLKDSMTVLDFPLPNDDEISLELNRLLQIMHIDSSTYSEYFNDLVLAYRGFSIEKIRRSIAKLLSSHQSITALINNIADEKQQLVQQTDVLEFYPVNYNFEDIGGLVILKDWLKKRSRAFSEQAKSYGLLVPRGILLVGIQGTGKSLIAKAISCQWQLPLLKLDIGKIFAGIVGESEQRMRQMIKISEQSSPCVLWIDEIDKAFNRLNNNIDSGTTGRVLSTFLTWLAEKETAVFVVATANQVLNLPSELLRKGRFDEIFFLDLPSLEEREKIFQIHLMKFRPLSWFQYDTIYLSQLTEKFSGAEIKQAIVEAMYNAFYEKREFCTQDIVNVINNFVPLAFTDQANISAIQKWAISGKIRMASRYE</sequence>
<dbReference type="InterPro" id="IPR003593">
    <property type="entry name" value="AAA+_ATPase"/>
</dbReference>
<dbReference type="PANTHER" id="PTHR42960:SF1">
    <property type="entry name" value="YCF46 PROTEIN"/>
    <property type="match status" value="1"/>
</dbReference>
<keyword evidence="4" id="KW-0547">Nucleotide-binding</keyword>
<accession>A0A345U9Y2</accession>
<dbReference type="Gene3D" id="3.40.50.300">
    <property type="entry name" value="P-loop containing nucleotide triphosphate hydrolases"/>
    <property type="match status" value="1"/>
</dbReference>
<evidence type="ECO:0000256" key="6">
    <source>
        <dbReference type="ARBA" id="ARBA00038088"/>
    </source>
</evidence>
<organism evidence="9">
    <name type="scientific">Gracilariopsis mclachlanii</name>
    <dbReference type="NCBI Taxonomy" id="486813"/>
    <lineage>
        <taxon>Eukaryota</taxon>
        <taxon>Rhodophyta</taxon>
        <taxon>Florideophyceae</taxon>
        <taxon>Rhodymeniophycidae</taxon>
        <taxon>Gracilariales</taxon>
        <taxon>Gracilariaceae</taxon>
        <taxon>Gracilariopsis</taxon>
    </lineage>
</organism>
<dbReference type="GO" id="GO:0016887">
    <property type="term" value="F:ATP hydrolysis activity"/>
    <property type="evidence" value="ECO:0007669"/>
    <property type="project" value="InterPro"/>
</dbReference>
<comment type="similarity">
    <text evidence="6">Belongs to the AAA ATPase family. Highly divergent.</text>
</comment>
<dbReference type="SMART" id="SM00382">
    <property type="entry name" value="AAA"/>
    <property type="match status" value="1"/>
</dbReference>
<evidence type="ECO:0000259" key="8">
    <source>
        <dbReference type="SMART" id="SM00382"/>
    </source>
</evidence>
<keyword evidence="5" id="KW-0067">ATP-binding</keyword>
<keyword evidence="3 9" id="KW-0934">Plastid</keyword>
<dbReference type="InterPro" id="IPR027417">
    <property type="entry name" value="P-loop_NTPase"/>
</dbReference>
<dbReference type="PANTHER" id="PTHR42960">
    <property type="entry name" value="YCF46 PROTEIN"/>
    <property type="match status" value="1"/>
</dbReference>
<name>A0A345U9Y2_9FLOR</name>
<dbReference type="GO" id="GO:0005524">
    <property type="term" value="F:ATP binding"/>
    <property type="evidence" value="ECO:0007669"/>
    <property type="project" value="UniProtKB-KW"/>
</dbReference>
<geneLocation type="chloroplast" evidence="9"/>
<dbReference type="InterPro" id="IPR052381">
    <property type="entry name" value="AAA_domain_protein"/>
</dbReference>
<evidence type="ECO:0000256" key="4">
    <source>
        <dbReference type="ARBA" id="ARBA00022741"/>
    </source>
</evidence>
<evidence type="ECO:0000256" key="3">
    <source>
        <dbReference type="ARBA" id="ARBA00022640"/>
    </source>
</evidence>
<gene>
    <name evidence="9" type="primary">ycf46</name>
</gene>
<dbReference type="GeneID" id="37623913"/>
<dbReference type="SUPFAM" id="SSF52540">
    <property type="entry name" value="P-loop containing nucleoside triphosphate hydrolases"/>
    <property type="match status" value="1"/>
</dbReference>
<dbReference type="EMBL" id="MH396015">
    <property type="protein sequence ID" value="AXI97268.1"/>
    <property type="molecule type" value="Genomic_DNA"/>
</dbReference>
<dbReference type="Gene3D" id="1.10.8.60">
    <property type="match status" value="1"/>
</dbReference>
<dbReference type="AlphaFoldDB" id="A0A345U9Y2"/>
<dbReference type="GO" id="GO:0009507">
    <property type="term" value="C:chloroplast"/>
    <property type="evidence" value="ECO:0007669"/>
    <property type="project" value="UniProtKB-SubCell"/>
</dbReference>
<comment type="subcellular location">
    <subcellularLocation>
        <location evidence="1">Plastid</location>
        <location evidence="1">Chloroplast</location>
    </subcellularLocation>
</comment>
<dbReference type="CDD" id="cd19507">
    <property type="entry name" value="RecA-like_Ycf46-like"/>
    <property type="match status" value="1"/>
</dbReference>
<evidence type="ECO:0000256" key="7">
    <source>
        <dbReference type="ARBA" id="ARBA00040480"/>
    </source>
</evidence>
<evidence type="ECO:0000313" key="9">
    <source>
        <dbReference type="EMBL" id="AXI97268.1"/>
    </source>
</evidence>
<proteinExistence type="inferred from homology"/>
<evidence type="ECO:0000256" key="5">
    <source>
        <dbReference type="ARBA" id="ARBA00022840"/>
    </source>
</evidence>
<feature type="domain" description="AAA+ ATPase" evidence="8">
    <location>
        <begin position="259"/>
        <end position="394"/>
    </location>
</feature>
<dbReference type="Pfam" id="PF00004">
    <property type="entry name" value="AAA"/>
    <property type="match status" value="1"/>
</dbReference>
<evidence type="ECO:0000256" key="1">
    <source>
        <dbReference type="ARBA" id="ARBA00004229"/>
    </source>
</evidence>
<protein>
    <recommendedName>
        <fullName evidence="7">Uncharacterized AAA domain-containing protein ycf46</fullName>
    </recommendedName>
</protein>
<dbReference type="RefSeq" id="YP_009511391.1">
    <property type="nucleotide sequence ID" value="NC_039144.1"/>
</dbReference>
<keyword evidence="2 9" id="KW-0150">Chloroplast</keyword>
<evidence type="ECO:0000256" key="2">
    <source>
        <dbReference type="ARBA" id="ARBA00022528"/>
    </source>
</evidence>
<dbReference type="InterPro" id="IPR003959">
    <property type="entry name" value="ATPase_AAA_core"/>
</dbReference>
<reference evidence="9" key="1">
    <citation type="submission" date="2018-05" db="EMBL/GenBank/DDBJ databases">
        <title>Organellar genomes of Gracilariaceae.</title>
        <authorList>
            <person name="Iha C."/>
            <person name="Oliveira M.C."/>
        </authorList>
    </citation>
    <scope>NUCLEOTIDE SEQUENCE</scope>
</reference>